<dbReference type="Pfam" id="PF02633">
    <property type="entry name" value="Creatininase"/>
    <property type="match status" value="1"/>
</dbReference>
<dbReference type="AlphaFoldDB" id="A0A1M5QMA5"/>
<dbReference type="OrthoDB" id="9801445at2"/>
<evidence type="ECO:0000313" key="6">
    <source>
        <dbReference type="EMBL" id="SHH15244.1"/>
    </source>
</evidence>
<reference evidence="7" key="1">
    <citation type="submission" date="2016-11" db="EMBL/GenBank/DDBJ databases">
        <authorList>
            <person name="Varghese N."/>
            <person name="Submissions S."/>
        </authorList>
    </citation>
    <scope>NUCLEOTIDE SEQUENCE [LARGE SCALE GENOMIC DNA]</scope>
    <source>
        <strain evidence="7">DSM 2635</strain>
    </source>
</reference>
<comment type="similarity">
    <text evidence="5">Belongs to the creatininase superfamily.</text>
</comment>
<organism evidence="6 7">
    <name type="scientific">Asaccharospora irregularis DSM 2635</name>
    <dbReference type="NCBI Taxonomy" id="1121321"/>
    <lineage>
        <taxon>Bacteria</taxon>
        <taxon>Bacillati</taxon>
        <taxon>Bacillota</taxon>
        <taxon>Clostridia</taxon>
        <taxon>Peptostreptococcales</taxon>
        <taxon>Peptostreptococcaceae</taxon>
        <taxon>Asaccharospora</taxon>
    </lineage>
</organism>
<dbReference type="InterPro" id="IPR003785">
    <property type="entry name" value="Creatininase/forma_Hydrolase"/>
</dbReference>
<dbReference type="GO" id="GO:0016811">
    <property type="term" value="F:hydrolase activity, acting on carbon-nitrogen (but not peptide) bonds, in linear amides"/>
    <property type="evidence" value="ECO:0007669"/>
    <property type="project" value="TreeGrafter"/>
</dbReference>
<evidence type="ECO:0000256" key="4">
    <source>
        <dbReference type="ARBA" id="ARBA00022833"/>
    </source>
</evidence>
<keyword evidence="7" id="KW-1185">Reference proteome</keyword>
<dbReference type="InterPro" id="IPR024087">
    <property type="entry name" value="Creatininase-like_sf"/>
</dbReference>
<dbReference type="Gene3D" id="3.40.50.10310">
    <property type="entry name" value="Creatininase"/>
    <property type="match status" value="1"/>
</dbReference>
<evidence type="ECO:0000256" key="1">
    <source>
        <dbReference type="ARBA" id="ARBA00001947"/>
    </source>
</evidence>
<evidence type="ECO:0000256" key="5">
    <source>
        <dbReference type="ARBA" id="ARBA00024029"/>
    </source>
</evidence>
<protein>
    <submittedName>
        <fullName evidence="6">Creatinine amidohydrolase</fullName>
    </submittedName>
</protein>
<gene>
    <name evidence="6" type="ORF">SAMN04488530_12235</name>
</gene>
<keyword evidence="4" id="KW-0862">Zinc</keyword>
<evidence type="ECO:0000313" key="7">
    <source>
        <dbReference type="Proteomes" id="UP000243255"/>
    </source>
</evidence>
<keyword evidence="3 6" id="KW-0378">Hydrolase</keyword>
<evidence type="ECO:0000256" key="2">
    <source>
        <dbReference type="ARBA" id="ARBA00022723"/>
    </source>
</evidence>
<name>A0A1M5QMA5_9FIRM</name>
<dbReference type="RefSeq" id="WP_073126612.1">
    <property type="nucleotide sequence ID" value="NZ_BAABCH010000016.1"/>
</dbReference>
<dbReference type="PANTHER" id="PTHR35005:SF1">
    <property type="entry name" value="2-AMINO-5-FORMYLAMINO-6-RIBOSYLAMINOPYRIMIDIN-4(3H)-ONE 5'-MONOPHOSPHATE DEFORMYLASE"/>
    <property type="match status" value="1"/>
</dbReference>
<keyword evidence="2" id="KW-0479">Metal-binding</keyword>
<dbReference type="SUPFAM" id="SSF102215">
    <property type="entry name" value="Creatininase"/>
    <property type="match status" value="1"/>
</dbReference>
<sequence>MEEIYLNRLNMKQLSESIDSGIINKVIIPFGSCEAHGAHLPLGTDTFISTDIAERLAKRVGGAVISPPIPFGTSINYNQYPLSLSLGYDTTIKLTEDILSSFIEHGLKNLIILNGHDGNIPALEIASRNIKNRYKSASIIIVPGWWFYSRTVLKNNYDTWDGKGHGGEAETSLMLEIDPELVNLEDSDCQIHNDVIDLSKHGVMVIWDIEEVSNTGSTGDSKSATKEKGKILIENFTEYLVELIRKLDNMDWNYDYKR</sequence>
<dbReference type="Proteomes" id="UP000243255">
    <property type="component" value="Unassembled WGS sequence"/>
</dbReference>
<comment type="cofactor">
    <cofactor evidence="1">
        <name>Zn(2+)</name>
        <dbReference type="ChEBI" id="CHEBI:29105"/>
    </cofactor>
</comment>
<dbReference type="PANTHER" id="PTHR35005">
    <property type="entry name" value="3-DEHYDRO-SCYLLO-INOSOSE HYDROLASE"/>
    <property type="match status" value="1"/>
</dbReference>
<dbReference type="GO" id="GO:0046872">
    <property type="term" value="F:metal ion binding"/>
    <property type="evidence" value="ECO:0007669"/>
    <property type="project" value="UniProtKB-KW"/>
</dbReference>
<dbReference type="STRING" id="1121321.SAMN04488530_12235"/>
<dbReference type="GO" id="GO:0009231">
    <property type="term" value="P:riboflavin biosynthetic process"/>
    <property type="evidence" value="ECO:0007669"/>
    <property type="project" value="TreeGrafter"/>
</dbReference>
<accession>A0A1M5QMA5</accession>
<dbReference type="EMBL" id="FQWX01000022">
    <property type="protein sequence ID" value="SHH15244.1"/>
    <property type="molecule type" value="Genomic_DNA"/>
</dbReference>
<evidence type="ECO:0000256" key="3">
    <source>
        <dbReference type="ARBA" id="ARBA00022801"/>
    </source>
</evidence>
<proteinExistence type="inferred from homology"/>